<feature type="transmembrane region" description="Helical" evidence="2">
    <location>
        <begin position="357"/>
        <end position="377"/>
    </location>
</feature>
<keyword evidence="6" id="KW-0808">Transferase</keyword>
<feature type="transmembrane region" description="Helical" evidence="2">
    <location>
        <begin position="313"/>
        <end position="337"/>
    </location>
</feature>
<dbReference type="GO" id="GO:0016757">
    <property type="term" value="F:glycosyltransferase activity"/>
    <property type="evidence" value="ECO:0007669"/>
    <property type="project" value="UniProtKB-KW"/>
</dbReference>
<sequence length="1408" mass="149128">MSRFAWRVLAGCGLLVGLAFTQDPGYVVADTKFDLVAAPGDFVLRALHLWDGEGAFGQLQNQAYGYLFPTGPFFLAGVLAGVPGWVVQRLWWGLVLAVAFAGTARLVRALGVRSDLACLLAGVAYAMSPRMLTTLGPISSESWPMALAPWVLLPLVVGAERGSPRIAAAWAAVAVALVGGINAAAAFAVIPLGAVWLLTRTPGPRRRALMLWWPVLTLLGTLWWLVPLVVMGAYSPPFLQWIETASVTTFPTTVADALRGTSNWVAYIDTTSRAGRDLLSTPYLALDAGVLLLLGATGLTLRSNPHRAFLARGLAVGLLLVTLGHEGVVQGWGAATLHDLLDGALSPIRNVHKFDPIIRLPLVIGLAYAVEALRAASTTPTPATPRFRLDRAVLTATAVAVVAAGAVPALTGRIAPREPVVAVPGYWSATAQWLEERDAADGDATALLVPGSGFGRYQWGSPDDEPLQWLADSRWAVRNVVPLVPAGQIRMLDGIERRLAEGRGSPGLADALARAGVRYVVVRNDLTRSDDVPDPLLVRQALQESPGLVVAQTFGPVLGGEARLEGTDERVVVDGGWQTRYRAVEVWEVAGAERAVLAEDLPVVVGGPEDLADLADLGALDERPVLLGTDLPEDLGSEVDDDLRSALGPLVLTDGLRLREHAFARTHDADSPVLEPGAPRRNGNPTPDYQLDGDTEGDTEGDDRWRTAARLEGVASVDASSSDAWTSSLGPVRRAAQPWSALDGDPRTAFRTGPFASGTQWWEVTFEEARVLDRVTLTGGDEALEDQRVRVVTDEGATEELALGPGQSRVVLLDGATSASLRVESALPDRPLQLAEVDVPDVEPRRPWVLPPVPESWLALWDRPDVIALRADRDARTGCVVASDLRRTREEVRCVDRRAVADEEPDGLDRVVTLPAAATYEDVTLRGRPRAGAALDALVVEGRAITARASSTAVADPRAGALAAIDGDPGTTWIADAAEDFPSLEVSWLQERDVAGLRVRLDPDTAASRPTALRLTWPGGTRDVELVDGRADLADDPVRTDRLTLRVLGTEPTRDLGFDGVGRPVGAGISELRLLGVPYEPLKPSLETRRFGCGTGPDLEVGDRLVTTRLVASPATLLAGDDVELRPCGREVRRDPVLTLRAGETRVRLRDTAAVEALSVVLGTLPSGPDPTSVTVDEGAATRAFELPTGSTGVLVSRENANPGWTARLDGTLAAITVDGWQQGWLVPSAAGEDEPVVATFGPDRPYRIGLVVGALTLALLLLGTAVAAWRSRRREPAGVPPALGGRRHGPFVAALSSTVAGGLLAGTVGAVLGLVVGVLVPVALRRLPAGAVDAVPWLLAAPLLAVGAAYAVRPWGDAAGWAGAWAWPSYLALVPVLGALAVAADPARRRASGWRPFRRSAGRSTNR</sequence>
<dbReference type="Pfam" id="PF24607">
    <property type="entry name" value="CBM_AftD"/>
    <property type="match status" value="1"/>
</dbReference>
<name>A0A7Y9YG96_9ACTN</name>
<feature type="transmembrane region" description="Helical" evidence="2">
    <location>
        <begin position="283"/>
        <end position="301"/>
    </location>
</feature>
<comment type="caution">
    <text evidence="6">The sequence shown here is derived from an EMBL/GenBank/DDBJ whole genome shotgun (WGS) entry which is preliminary data.</text>
</comment>
<dbReference type="Proteomes" id="UP000537326">
    <property type="component" value="Unassembled WGS sequence"/>
</dbReference>
<keyword evidence="3" id="KW-0732">Signal</keyword>
<dbReference type="Pfam" id="PF11847">
    <property type="entry name" value="GT-C_AftD"/>
    <property type="match status" value="1"/>
</dbReference>
<gene>
    <name evidence="6" type="ORF">BKA05_002032</name>
</gene>
<organism evidence="6 7">
    <name type="scientific">Nocardioides marinus</name>
    <dbReference type="NCBI Taxonomy" id="374514"/>
    <lineage>
        <taxon>Bacteria</taxon>
        <taxon>Bacillati</taxon>
        <taxon>Actinomycetota</taxon>
        <taxon>Actinomycetes</taxon>
        <taxon>Propionibacteriales</taxon>
        <taxon>Nocardioidaceae</taxon>
        <taxon>Nocardioides</taxon>
    </lineage>
</organism>
<evidence type="ECO:0000313" key="6">
    <source>
        <dbReference type="EMBL" id="NYI10517.1"/>
    </source>
</evidence>
<evidence type="ECO:0000256" key="3">
    <source>
        <dbReference type="SAM" id="SignalP"/>
    </source>
</evidence>
<feature type="transmembrane region" description="Helical" evidence="2">
    <location>
        <begin position="1249"/>
        <end position="1270"/>
    </location>
</feature>
<dbReference type="InterPro" id="IPR056997">
    <property type="entry name" value="CBM_AftD"/>
</dbReference>
<reference evidence="6 7" key="1">
    <citation type="submission" date="2020-07" db="EMBL/GenBank/DDBJ databases">
        <title>Sequencing the genomes of 1000 actinobacteria strains.</title>
        <authorList>
            <person name="Klenk H.-P."/>
        </authorList>
    </citation>
    <scope>NUCLEOTIDE SEQUENCE [LARGE SCALE GENOMIC DNA]</scope>
    <source>
        <strain evidence="6 7">DSM 18248</strain>
    </source>
</reference>
<feature type="transmembrane region" description="Helical" evidence="2">
    <location>
        <begin position="1291"/>
        <end position="1323"/>
    </location>
</feature>
<feature type="transmembrane region" description="Helical" evidence="2">
    <location>
        <begin position="389"/>
        <end position="410"/>
    </location>
</feature>
<accession>A0A7Y9YG96</accession>
<feature type="compositionally biased region" description="Acidic residues" evidence="1">
    <location>
        <begin position="691"/>
        <end position="701"/>
    </location>
</feature>
<feature type="transmembrane region" description="Helical" evidence="2">
    <location>
        <begin position="119"/>
        <end position="138"/>
    </location>
</feature>
<feature type="chain" id="PRO_5038983674" evidence="3">
    <location>
        <begin position="22"/>
        <end position="1408"/>
    </location>
</feature>
<feature type="transmembrane region" description="Helical" evidence="2">
    <location>
        <begin position="90"/>
        <end position="107"/>
    </location>
</feature>
<protein>
    <submittedName>
        <fullName evidence="6">Arabinofuranan 3-O-arabinosyltransferase</fullName>
        <ecNumber evidence="6">2.4.2.-</ecNumber>
    </submittedName>
</protein>
<evidence type="ECO:0000256" key="2">
    <source>
        <dbReference type="SAM" id="Phobius"/>
    </source>
</evidence>
<keyword evidence="7" id="KW-1185">Reference proteome</keyword>
<dbReference type="InterPro" id="IPR021798">
    <property type="entry name" value="AftD_N"/>
</dbReference>
<dbReference type="InterPro" id="IPR008979">
    <property type="entry name" value="Galactose-bd-like_sf"/>
</dbReference>
<dbReference type="Gene3D" id="2.60.120.260">
    <property type="entry name" value="Galactose-binding domain-like"/>
    <property type="match status" value="1"/>
</dbReference>
<evidence type="ECO:0000256" key="1">
    <source>
        <dbReference type="SAM" id="MobiDB-lite"/>
    </source>
</evidence>
<keyword evidence="6" id="KW-0328">Glycosyltransferase</keyword>
<proteinExistence type="predicted"/>
<keyword evidence="2" id="KW-1133">Transmembrane helix</keyword>
<feature type="transmembrane region" description="Helical" evidence="2">
    <location>
        <begin position="210"/>
        <end position="234"/>
    </location>
</feature>
<dbReference type="RefSeq" id="WP_179531341.1">
    <property type="nucleotide sequence ID" value="NZ_BAAAPP010000010.1"/>
</dbReference>
<feature type="domain" description="Alpha-(1-&gt;3)-arabinofuranosyltransferase N-terminal GT-C" evidence="4">
    <location>
        <begin position="15"/>
        <end position="685"/>
    </location>
</feature>
<keyword evidence="2" id="KW-0812">Transmembrane</keyword>
<feature type="transmembrane region" description="Helical" evidence="2">
    <location>
        <begin position="167"/>
        <end position="198"/>
    </location>
</feature>
<evidence type="ECO:0000259" key="5">
    <source>
        <dbReference type="Pfam" id="PF24607"/>
    </source>
</evidence>
<dbReference type="SUPFAM" id="SSF49785">
    <property type="entry name" value="Galactose-binding domain-like"/>
    <property type="match status" value="2"/>
</dbReference>
<keyword evidence="2" id="KW-0472">Membrane</keyword>
<feature type="region of interest" description="Disordered" evidence="1">
    <location>
        <begin position="667"/>
        <end position="702"/>
    </location>
</feature>
<dbReference type="EC" id="2.4.2.-" evidence="6"/>
<feature type="signal peptide" evidence="3">
    <location>
        <begin position="1"/>
        <end position="21"/>
    </location>
</feature>
<feature type="transmembrane region" description="Helical" evidence="2">
    <location>
        <begin position="1335"/>
        <end position="1353"/>
    </location>
</feature>
<dbReference type="EMBL" id="JACBZI010000001">
    <property type="protein sequence ID" value="NYI10517.1"/>
    <property type="molecule type" value="Genomic_DNA"/>
</dbReference>
<evidence type="ECO:0000313" key="7">
    <source>
        <dbReference type="Proteomes" id="UP000537326"/>
    </source>
</evidence>
<feature type="transmembrane region" description="Helical" evidence="2">
    <location>
        <begin position="1365"/>
        <end position="1385"/>
    </location>
</feature>
<evidence type="ECO:0000259" key="4">
    <source>
        <dbReference type="Pfam" id="PF11847"/>
    </source>
</evidence>
<feature type="domain" description="Arabinofuranosyltransferase D third carbohydrate binding module" evidence="5">
    <location>
        <begin position="945"/>
        <end position="1083"/>
    </location>
</feature>